<dbReference type="GO" id="GO:0005507">
    <property type="term" value="F:copper ion binding"/>
    <property type="evidence" value="ECO:0007669"/>
    <property type="project" value="TreeGrafter"/>
</dbReference>
<dbReference type="RefSeq" id="WP_409654324.1">
    <property type="nucleotide sequence ID" value="NZ_JBKBUW010000004.1"/>
</dbReference>
<sequence length="103" mass="11705">MYLTVFCTVPDLETARRIAHTVVHEELAACVNLLPGLTSVYRWQGQVEESSELLLIIKTRQERYPALEARIKALHPYQVPEIIAHEIETGSQSYLEWIGQSVG</sequence>
<gene>
    <name evidence="2" type="ORF">ENS82_06625</name>
</gene>
<dbReference type="Pfam" id="PF03091">
    <property type="entry name" value="CutA1"/>
    <property type="match status" value="1"/>
</dbReference>
<protein>
    <submittedName>
        <fullName evidence="2">Divalent-cation tolerance protein CutA</fullName>
    </submittedName>
</protein>
<name>A0A7C3HWL5_MEIRU</name>
<dbReference type="GO" id="GO:0010038">
    <property type="term" value="P:response to metal ion"/>
    <property type="evidence" value="ECO:0007669"/>
    <property type="project" value="InterPro"/>
</dbReference>
<dbReference type="EMBL" id="DSWI01000014">
    <property type="protein sequence ID" value="HFG20383.1"/>
    <property type="molecule type" value="Genomic_DNA"/>
</dbReference>
<reference evidence="2" key="1">
    <citation type="journal article" date="2020" name="mSystems">
        <title>Genome- and Community-Level Interaction Insights into Carbon Utilization and Element Cycling Functions of Hydrothermarchaeota in Hydrothermal Sediment.</title>
        <authorList>
            <person name="Zhou Z."/>
            <person name="Liu Y."/>
            <person name="Xu W."/>
            <person name="Pan J."/>
            <person name="Luo Z.H."/>
            <person name="Li M."/>
        </authorList>
    </citation>
    <scope>NUCLEOTIDE SEQUENCE [LARGE SCALE GENOMIC DNA]</scope>
    <source>
        <strain evidence="2">SpSt-524</strain>
    </source>
</reference>
<dbReference type="SUPFAM" id="SSF54913">
    <property type="entry name" value="GlnB-like"/>
    <property type="match status" value="1"/>
</dbReference>
<dbReference type="InterPro" id="IPR015867">
    <property type="entry name" value="N-reg_PII/ATP_PRibTrfase_C"/>
</dbReference>
<dbReference type="AlphaFoldDB" id="A0A7C3HWL5"/>
<evidence type="ECO:0000313" key="2">
    <source>
        <dbReference type="EMBL" id="HFG20383.1"/>
    </source>
</evidence>
<accession>A0A7C3HWL5</accession>
<comment type="similarity">
    <text evidence="1">Belongs to the CutA family.</text>
</comment>
<dbReference type="PANTHER" id="PTHR23419:SF8">
    <property type="entry name" value="FI09726P"/>
    <property type="match status" value="1"/>
</dbReference>
<dbReference type="Gene3D" id="3.30.70.120">
    <property type="match status" value="1"/>
</dbReference>
<organism evidence="2">
    <name type="scientific">Meiothermus ruber</name>
    <dbReference type="NCBI Taxonomy" id="277"/>
    <lineage>
        <taxon>Bacteria</taxon>
        <taxon>Thermotogati</taxon>
        <taxon>Deinococcota</taxon>
        <taxon>Deinococci</taxon>
        <taxon>Thermales</taxon>
        <taxon>Thermaceae</taxon>
        <taxon>Meiothermus</taxon>
    </lineage>
</organism>
<proteinExistence type="inferred from homology"/>
<comment type="caution">
    <text evidence="2">The sequence shown here is derived from an EMBL/GenBank/DDBJ whole genome shotgun (WGS) entry which is preliminary data.</text>
</comment>
<evidence type="ECO:0000256" key="1">
    <source>
        <dbReference type="ARBA" id="ARBA00010169"/>
    </source>
</evidence>
<dbReference type="InterPro" id="IPR004323">
    <property type="entry name" value="Ion_tolerance_CutA"/>
</dbReference>
<dbReference type="PANTHER" id="PTHR23419">
    <property type="entry name" value="DIVALENT CATION TOLERANCE CUTA-RELATED"/>
    <property type="match status" value="1"/>
</dbReference>
<dbReference type="InterPro" id="IPR011322">
    <property type="entry name" value="N-reg_PII-like_a/b"/>
</dbReference>